<dbReference type="Proteomes" id="UP000093104">
    <property type="component" value="Unassembled WGS sequence"/>
</dbReference>
<evidence type="ECO:0000313" key="2">
    <source>
        <dbReference type="Proteomes" id="UP000093104"/>
    </source>
</evidence>
<evidence type="ECO:0000313" key="1">
    <source>
        <dbReference type="EMBL" id="OCR26508.1"/>
    </source>
</evidence>
<accession>A0A1C7ZD76</accession>
<proteinExistence type="predicted"/>
<sequence>MAEYLAAGAVRRDDAHLTAFVRLDKHPVQSSYPLLSFMTGRRDIKAVVGLEAGPDQEGMLHFEATTRS</sequence>
<gene>
    <name evidence="1" type="ORF">AFK24_02965</name>
</gene>
<reference evidence="1 2" key="1">
    <citation type="submission" date="2015-07" db="EMBL/GenBank/DDBJ databases">
        <title>Draft genome sequence of a diazotrophic, plant growth-promoting rhizobacterium of the Pseudomonas syringae complex.</title>
        <authorList>
            <person name="Patten C.L."/>
            <person name="Jeong H."/>
        </authorList>
    </citation>
    <scope>NUCLEOTIDE SEQUENCE [LARGE SCALE GENOMIC DNA]</scope>
    <source>
        <strain evidence="1 2">GR12-2</strain>
    </source>
</reference>
<dbReference type="EMBL" id="LGSI01000012">
    <property type="protein sequence ID" value="OCR26508.1"/>
    <property type="molecule type" value="Genomic_DNA"/>
</dbReference>
<name>A0A1C7ZD76_PSESX</name>
<organism evidence="1 2">
    <name type="scientific">Pseudomonas syringae</name>
    <dbReference type="NCBI Taxonomy" id="317"/>
    <lineage>
        <taxon>Bacteria</taxon>
        <taxon>Pseudomonadati</taxon>
        <taxon>Pseudomonadota</taxon>
        <taxon>Gammaproteobacteria</taxon>
        <taxon>Pseudomonadales</taxon>
        <taxon>Pseudomonadaceae</taxon>
        <taxon>Pseudomonas</taxon>
    </lineage>
</organism>
<dbReference type="AlphaFoldDB" id="A0A1C7ZD76"/>
<protein>
    <submittedName>
        <fullName evidence="1">Uncharacterized protein</fullName>
    </submittedName>
</protein>
<comment type="caution">
    <text evidence="1">The sequence shown here is derived from an EMBL/GenBank/DDBJ whole genome shotgun (WGS) entry which is preliminary data.</text>
</comment>